<dbReference type="PANTHER" id="PTHR11455:SF9">
    <property type="entry name" value="CRYPTOCHROME CIRCADIAN CLOCK 5 ISOFORM X1"/>
    <property type="match status" value="1"/>
</dbReference>
<feature type="compositionally biased region" description="Gly residues" evidence="7">
    <location>
        <begin position="478"/>
        <end position="493"/>
    </location>
</feature>
<dbReference type="Gene3D" id="3.40.50.620">
    <property type="entry name" value="HUPs"/>
    <property type="match status" value="1"/>
</dbReference>
<name>A0A4S3MKV2_9RHOB</name>
<evidence type="ECO:0000259" key="8">
    <source>
        <dbReference type="PROSITE" id="PS51645"/>
    </source>
</evidence>
<evidence type="ECO:0000256" key="1">
    <source>
        <dbReference type="ARBA" id="ARBA00001932"/>
    </source>
</evidence>
<evidence type="ECO:0000256" key="3">
    <source>
        <dbReference type="ARBA" id="ARBA00022827"/>
    </source>
</evidence>
<feature type="site" description="Electron transfer via tryptophanyl radical" evidence="5">
    <location>
        <position position="358"/>
    </location>
</feature>
<evidence type="ECO:0000256" key="4">
    <source>
        <dbReference type="PIRSR" id="PIRSR602081-1"/>
    </source>
</evidence>
<feature type="domain" description="Photolyase/cryptochrome alpha/beta" evidence="8">
    <location>
        <begin position="5"/>
        <end position="131"/>
    </location>
</feature>
<dbReference type="AlphaFoldDB" id="A0A4S3MKV2"/>
<reference evidence="9 10" key="1">
    <citation type="submission" date="2019-04" db="EMBL/GenBank/DDBJ databases">
        <title>Draft genome sequence of Gemmobacter aestuarii sp. nov.</title>
        <authorList>
            <person name="Hameed A."/>
            <person name="Lin S.-Y."/>
            <person name="Shahina M."/>
            <person name="Lai W.-A."/>
            <person name="Young C.-C."/>
        </authorList>
    </citation>
    <scope>NUCLEOTIDE SEQUENCE [LARGE SCALE GENOMIC DNA]</scope>
    <source>
        <strain evidence="9 10">CC-PW-75</strain>
    </source>
</reference>
<feature type="region of interest" description="Disordered" evidence="7">
    <location>
        <begin position="475"/>
        <end position="503"/>
    </location>
</feature>
<organism evidence="9 10">
    <name type="scientific">Aliigemmobacter aestuarii</name>
    <dbReference type="NCBI Taxonomy" id="1445661"/>
    <lineage>
        <taxon>Bacteria</taxon>
        <taxon>Pseudomonadati</taxon>
        <taxon>Pseudomonadota</taxon>
        <taxon>Alphaproteobacteria</taxon>
        <taxon>Rhodobacterales</taxon>
        <taxon>Paracoccaceae</taxon>
        <taxon>Aliigemmobacter</taxon>
    </lineage>
</organism>
<dbReference type="PROSITE" id="PS51645">
    <property type="entry name" value="PHR_CRY_ALPHA_BETA"/>
    <property type="match status" value="1"/>
</dbReference>
<evidence type="ECO:0000313" key="10">
    <source>
        <dbReference type="Proteomes" id="UP000309450"/>
    </source>
</evidence>
<dbReference type="PANTHER" id="PTHR11455">
    <property type="entry name" value="CRYPTOCHROME"/>
    <property type="match status" value="1"/>
</dbReference>
<comment type="similarity">
    <text evidence="6">Belongs to the DNA photolyase family.</text>
</comment>
<dbReference type="SUPFAM" id="SSF48173">
    <property type="entry name" value="Cryptochrome/photolyase FAD-binding domain"/>
    <property type="match status" value="1"/>
</dbReference>
<dbReference type="InterPro" id="IPR002081">
    <property type="entry name" value="Cryptochrome/DNA_photolyase_1"/>
</dbReference>
<dbReference type="InterPro" id="IPR005101">
    <property type="entry name" value="Cryptochr/Photolyase_FAD-bd"/>
</dbReference>
<feature type="binding site" evidence="4">
    <location>
        <begin position="371"/>
        <end position="373"/>
    </location>
    <ligand>
        <name>FAD</name>
        <dbReference type="ChEBI" id="CHEBI:57692"/>
    </ligand>
</feature>
<dbReference type="InterPro" id="IPR006050">
    <property type="entry name" value="DNA_photolyase_N"/>
</dbReference>
<keyword evidence="9" id="KW-0456">Lyase</keyword>
<feature type="site" description="Electron transfer via tryptophanyl radical" evidence="5">
    <location>
        <position position="381"/>
    </location>
</feature>
<feature type="binding site" evidence="4">
    <location>
        <position position="271"/>
    </location>
    <ligand>
        <name>FAD</name>
        <dbReference type="ChEBI" id="CHEBI:57692"/>
    </ligand>
</feature>
<dbReference type="SUPFAM" id="SSF52425">
    <property type="entry name" value="Cryptochrome/photolyase, N-terminal domain"/>
    <property type="match status" value="1"/>
</dbReference>
<evidence type="ECO:0000256" key="7">
    <source>
        <dbReference type="SAM" id="MobiDB-lite"/>
    </source>
</evidence>
<dbReference type="OrthoDB" id="9772484at2"/>
<dbReference type="InterPro" id="IPR036155">
    <property type="entry name" value="Crypto/Photolyase_N_sf"/>
</dbReference>
<comment type="caution">
    <text evidence="9">The sequence shown here is derived from an EMBL/GenBank/DDBJ whole genome shotgun (WGS) entry which is preliminary data.</text>
</comment>
<gene>
    <name evidence="9" type="ORF">E7811_15270</name>
</gene>
<dbReference type="GO" id="GO:0003677">
    <property type="term" value="F:DNA binding"/>
    <property type="evidence" value="ECO:0007669"/>
    <property type="project" value="TreeGrafter"/>
</dbReference>
<dbReference type="Proteomes" id="UP000309450">
    <property type="component" value="Unassembled WGS sequence"/>
</dbReference>
<evidence type="ECO:0000313" key="9">
    <source>
        <dbReference type="EMBL" id="THD82403.1"/>
    </source>
</evidence>
<dbReference type="Gene3D" id="1.25.40.80">
    <property type="match status" value="1"/>
</dbReference>
<dbReference type="Gene3D" id="1.10.579.10">
    <property type="entry name" value="DNA Cyclobutane Dipyrimidine Photolyase, subunit A, domain 3"/>
    <property type="match status" value="1"/>
</dbReference>
<keyword evidence="3 4" id="KW-0274">FAD</keyword>
<dbReference type="EMBL" id="SSND01000004">
    <property type="protein sequence ID" value="THD82403.1"/>
    <property type="molecule type" value="Genomic_DNA"/>
</dbReference>
<dbReference type="InterPro" id="IPR014729">
    <property type="entry name" value="Rossmann-like_a/b/a_fold"/>
</dbReference>
<evidence type="ECO:0000256" key="6">
    <source>
        <dbReference type="RuleBase" id="RU004182"/>
    </source>
</evidence>
<feature type="site" description="Electron transfer via tryptophanyl radical" evidence="5">
    <location>
        <position position="305"/>
    </location>
</feature>
<feature type="compositionally biased region" description="Basic residues" evidence="7">
    <location>
        <begin position="494"/>
        <end position="503"/>
    </location>
</feature>
<dbReference type="GO" id="GO:0009416">
    <property type="term" value="P:response to light stimulus"/>
    <property type="evidence" value="ECO:0007669"/>
    <property type="project" value="TreeGrafter"/>
</dbReference>
<dbReference type="PRINTS" id="PR00147">
    <property type="entry name" value="DNAPHOTLYASE"/>
</dbReference>
<sequence length="503" mass="55843">MMTDAPLILWFRRDLRLADHPMLTAAVATGRSLIPVFILDPETEATGAAARWRLGLSVDDFAQRIAGLGSRLVLRRGPAGDVLDRLIAETGAAGVMWSRLYDPASRARDGAVKAALKARGLIAESHPGHVLFEPWTVETGQGGFYRVYTPFWKAVKDRAAGAALPPPAALRPPTAWPASDRLQDWHLGRDMHRGAAVVAQHQAVGEVAARARLDRFLAQSVGDYREARDFPAREATSRLSENLTYGEISPRLIWHAGMRAHHEGAAGAEHFLKELVWRDFAWHLMYHTPHIATANWREDWSRFPWRDDNPDAERWRRGMTGEPFVDAALREMYVTGTMHNRARMIVASYLTKHLLTHWKVGLDWFAQCLTDWDPASNAMGWQWVAGSGPDAAPYFRIFNPASQAEKFDPDGQYRRRYIAEMSRTPGPEALAYFDAVPISWGLDPAARYPRPVVDLAQGRARALAAYARRDGVDTAGGKMTGGEVTGGDTIGGAGHRKPGHRKA</sequence>
<feature type="binding site" evidence="4">
    <location>
        <position position="224"/>
    </location>
    <ligand>
        <name>FAD</name>
        <dbReference type="ChEBI" id="CHEBI:57692"/>
    </ligand>
</feature>
<accession>A0A4S3MKV2</accession>
<proteinExistence type="inferred from homology"/>
<dbReference type="GO" id="GO:0071949">
    <property type="term" value="F:FAD binding"/>
    <property type="evidence" value="ECO:0007669"/>
    <property type="project" value="TreeGrafter"/>
</dbReference>
<dbReference type="Pfam" id="PF00875">
    <property type="entry name" value="DNA_photolyase"/>
    <property type="match status" value="1"/>
</dbReference>
<keyword evidence="10" id="KW-1185">Reference proteome</keyword>
<dbReference type="GO" id="GO:0003904">
    <property type="term" value="F:deoxyribodipyrimidine photo-lyase activity"/>
    <property type="evidence" value="ECO:0007669"/>
    <property type="project" value="TreeGrafter"/>
</dbReference>
<keyword evidence="6" id="KW-0157">Chromophore</keyword>
<dbReference type="Pfam" id="PF03441">
    <property type="entry name" value="FAD_binding_7"/>
    <property type="match status" value="1"/>
</dbReference>
<dbReference type="InterPro" id="IPR036134">
    <property type="entry name" value="Crypto/Photolyase_FAD-like_sf"/>
</dbReference>
<comment type="cofactor">
    <cofactor evidence="1">
        <name>(6R)-5,10-methylene-5,6,7,8-tetrahydrofolate</name>
        <dbReference type="ChEBI" id="CHEBI:15636"/>
    </cofactor>
</comment>
<evidence type="ECO:0000256" key="2">
    <source>
        <dbReference type="ARBA" id="ARBA00022630"/>
    </source>
</evidence>
<keyword evidence="2 4" id="KW-0285">Flavoprotein</keyword>
<evidence type="ECO:0000256" key="5">
    <source>
        <dbReference type="PIRSR" id="PIRSR602081-2"/>
    </source>
</evidence>
<comment type="cofactor">
    <cofactor evidence="4">
        <name>FAD</name>
        <dbReference type="ChEBI" id="CHEBI:57692"/>
    </cofactor>
    <text evidence="4">Binds 1 FAD per subunit.</text>
</comment>
<protein>
    <submittedName>
        <fullName evidence="9">Deoxyribodipyrimidine photo-lyase</fullName>
    </submittedName>
</protein>
<feature type="binding site" evidence="4">
    <location>
        <begin position="236"/>
        <end position="240"/>
    </location>
    <ligand>
        <name>FAD</name>
        <dbReference type="ChEBI" id="CHEBI:57692"/>
    </ligand>
</feature>